<proteinExistence type="predicted"/>
<reference evidence="1 2" key="2">
    <citation type="journal article" date="2022" name="Mol. Biol. Evol.">
        <title>Comparative Genomics Reveals Insights into the Divergent Evolution of Astigmatic Mites and Household Pest Adaptations.</title>
        <authorList>
            <person name="Xiong Q."/>
            <person name="Wan A.T."/>
            <person name="Liu X."/>
            <person name="Fung C.S."/>
            <person name="Xiao X."/>
            <person name="Malainual N."/>
            <person name="Hou J."/>
            <person name="Wang L."/>
            <person name="Wang M."/>
            <person name="Yang K.Y."/>
            <person name="Cui Y."/>
            <person name="Leung E.L."/>
            <person name="Nong W."/>
            <person name="Shin S.K."/>
            <person name="Au S.W."/>
            <person name="Jeong K.Y."/>
            <person name="Chew F.T."/>
            <person name="Hui J.H."/>
            <person name="Leung T.F."/>
            <person name="Tungtrongchitr A."/>
            <person name="Zhong N."/>
            <person name="Liu Z."/>
            <person name="Tsui S.K."/>
        </authorList>
    </citation>
    <scope>NUCLEOTIDE SEQUENCE [LARGE SCALE GENOMIC DNA]</scope>
    <source>
        <strain evidence="1">Derp</strain>
    </source>
</reference>
<name>A0ABQ8IXX2_DERPT</name>
<dbReference type="EMBL" id="NJHN03000102">
    <property type="protein sequence ID" value="KAH9414945.1"/>
    <property type="molecule type" value="Genomic_DNA"/>
</dbReference>
<gene>
    <name evidence="1" type="ORF">DERP_014114</name>
</gene>
<sequence>MPGTGIVDDNTLIKDNPSSQFRIEKFMFQISKKILASFFSKLTKNYLDNPDNEELRMIYPRYFPPPPPPPPPPFR</sequence>
<keyword evidence="2" id="KW-1185">Reference proteome</keyword>
<dbReference type="Proteomes" id="UP000887458">
    <property type="component" value="Unassembled WGS sequence"/>
</dbReference>
<comment type="caution">
    <text evidence="1">The sequence shown here is derived from an EMBL/GenBank/DDBJ whole genome shotgun (WGS) entry which is preliminary data.</text>
</comment>
<evidence type="ECO:0000313" key="1">
    <source>
        <dbReference type="EMBL" id="KAH9414945.1"/>
    </source>
</evidence>
<organism evidence="1 2">
    <name type="scientific">Dermatophagoides pteronyssinus</name>
    <name type="common">European house dust mite</name>
    <dbReference type="NCBI Taxonomy" id="6956"/>
    <lineage>
        <taxon>Eukaryota</taxon>
        <taxon>Metazoa</taxon>
        <taxon>Ecdysozoa</taxon>
        <taxon>Arthropoda</taxon>
        <taxon>Chelicerata</taxon>
        <taxon>Arachnida</taxon>
        <taxon>Acari</taxon>
        <taxon>Acariformes</taxon>
        <taxon>Sarcoptiformes</taxon>
        <taxon>Astigmata</taxon>
        <taxon>Psoroptidia</taxon>
        <taxon>Analgoidea</taxon>
        <taxon>Pyroglyphidae</taxon>
        <taxon>Dermatophagoidinae</taxon>
        <taxon>Dermatophagoides</taxon>
    </lineage>
</organism>
<reference evidence="1 2" key="1">
    <citation type="journal article" date="2018" name="J. Allergy Clin. Immunol.">
        <title>High-quality assembly of Dermatophagoides pteronyssinus genome and transcriptome reveals a wide range of novel allergens.</title>
        <authorList>
            <person name="Liu X.Y."/>
            <person name="Yang K.Y."/>
            <person name="Wang M.Q."/>
            <person name="Kwok J.S."/>
            <person name="Zeng X."/>
            <person name="Yang Z."/>
            <person name="Xiao X.J."/>
            <person name="Lau C.P."/>
            <person name="Li Y."/>
            <person name="Huang Z.M."/>
            <person name="Ba J.G."/>
            <person name="Yim A.K."/>
            <person name="Ouyang C.Y."/>
            <person name="Ngai S.M."/>
            <person name="Chan T.F."/>
            <person name="Leung E.L."/>
            <person name="Liu L."/>
            <person name="Liu Z.G."/>
            <person name="Tsui S.K."/>
        </authorList>
    </citation>
    <scope>NUCLEOTIDE SEQUENCE [LARGE SCALE GENOMIC DNA]</scope>
    <source>
        <strain evidence="1">Derp</strain>
    </source>
</reference>
<accession>A0ABQ8IXX2</accession>
<protein>
    <submittedName>
        <fullName evidence="1">Uncharacterized protein</fullName>
    </submittedName>
</protein>
<evidence type="ECO:0000313" key="2">
    <source>
        <dbReference type="Proteomes" id="UP000887458"/>
    </source>
</evidence>